<dbReference type="EMBL" id="JASCZI010120910">
    <property type="protein sequence ID" value="MED6157472.1"/>
    <property type="molecule type" value="Genomic_DNA"/>
</dbReference>
<feature type="compositionally biased region" description="Basic and acidic residues" evidence="1">
    <location>
        <begin position="75"/>
        <end position="89"/>
    </location>
</feature>
<proteinExistence type="predicted"/>
<feature type="signal peptide" evidence="2">
    <location>
        <begin position="1"/>
        <end position="19"/>
    </location>
</feature>
<gene>
    <name evidence="3" type="ORF">PIB30_023369</name>
</gene>
<sequence length="236" mass="26362">MRMISILLLGCILVITAQGDSSSSPSVPTVSGLDSNQNKLEVTGIAAMHQKEPIIERSGNANMRKLWFGEKKKLTKHEEGMDSKNEGEKISTATHHQEISGNNVQYGLKSSFGSLGEQKKDQNKHMIMESKASRFTKFVIPRRSSGPANTNRKCSSQDCNEVAINERRMKSSPSSSRPYEQKNIEEEEQGTSHEKDERHHQSSLVEAEKEVANLIYKDYKGKPSHKPPINNNEPGN</sequence>
<feature type="region of interest" description="Disordered" evidence="1">
    <location>
        <begin position="75"/>
        <end position="101"/>
    </location>
</feature>
<evidence type="ECO:0000256" key="1">
    <source>
        <dbReference type="SAM" id="MobiDB-lite"/>
    </source>
</evidence>
<feature type="compositionally biased region" description="Basic and acidic residues" evidence="1">
    <location>
        <begin position="179"/>
        <end position="221"/>
    </location>
</feature>
<comment type="caution">
    <text evidence="3">The sequence shown here is derived from an EMBL/GenBank/DDBJ whole genome shotgun (WGS) entry which is preliminary data.</text>
</comment>
<evidence type="ECO:0000313" key="3">
    <source>
        <dbReference type="EMBL" id="MED6157472.1"/>
    </source>
</evidence>
<evidence type="ECO:0000313" key="4">
    <source>
        <dbReference type="Proteomes" id="UP001341840"/>
    </source>
</evidence>
<protein>
    <submittedName>
        <fullName evidence="3">Uncharacterized protein</fullName>
    </submittedName>
</protein>
<name>A0ABU6U8F8_9FABA</name>
<reference evidence="3 4" key="1">
    <citation type="journal article" date="2023" name="Plants (Basel)">
        <title>Bridging the Gap: Combining Genomics and Transcriptomics Approaches to Understand Stylosanthes scabra, an Orphan Legume from the Brazilian Caatinga.</title>
        <authorList>
            <person name="Ferreira-Neto J.R.C."/>
            <person name="da Silva M.D."/>
            <person name="Binneck E."/>
            <person name="de Melo N.F."/>
            <person name="da Silva R.H."/>
            <person name="de Melo A.L.T.M."/>
            <person name="Pandolfi V."/>
            <person name="Bustamante F.O."/>
            <person name="Brasileiro-Vidal A.C."/>
            <person name="Benko-Iseppon A.M."/>
        </authorList>
    </citation>
    <scope>NUCLEOTIDE SEQUENCE [LARGE SCALE GENOMIC DNA]</scope>
    <source>
        <tissue evidence="3">Leaves</tissue>
    </source>
</reference>
<dbReference type="Proteomes" id="UP001341840">
    <property type="component" value="Unassembled WGS sequence"/>
</dbReference>
<accession>A0ABU6U8F8</accession>
<organism evidence="3 4">
    <name type="scientific">Stylosanthes scabra</name>
    <dbReference type="NCBI Taxonomy" id="79078"/>
    <lineage>
        <taxon>Eukaryota</taxon>
        <taxon>Viridiplantae</taxon>
        <taxon>Streptophyta</taxon>
        <taxon>Embryophyta</taxon>
        <taxon>Tracheophyta</taxon>
        <taxon>Spermatophyta</taxon>
        <taxon>Magnoliopsida</taxon>
        <taxon>eudicotyledons</taxon>
        <taxon>Gunneridae</taxon>
        <taxon>Pentapetalae</taxon>
        <taxon>rosids</taxon>
        <taxon>fabids</taxon>
        <taxon>Fabales</taxon>
        <taxon>Fabaceae</taxon>
        <taxon>Papilionoideae</taxon>
        <taxon>50 kb inversion clade</taxon>
        <taxon>dalbergioids sensu lato</taxon>
        <taxon>Dalbergieae</taxon>
        <taxon>Pterocarpus clade</taxon>
        <taxon>Stylosanthes</taxon>
    </lineage>
</organism>
<feature type="chain" id="PRO_5046747908" evidence="2">
    <location>
        <begin position="20"/>
        <end position="236"/>
    </location>
</feature>
<keyword evidence="2" id="KW-0732">Signal</keyword>
<feature type="region of interest" description="Disordered" evidence="1">
    <location>
        <begin position="138"/>
        <end position="236"/>
    </location>
</feature>
<feature type="compositionally biased region" description="Polar residues" evidence="1">
    <location>
        <begin position="146"/>
        <end position="159"/>
    </location>
</feature>
<evidence type="ECO:0000256" key="2">
    <source>
        <dbReference type="SAM" id="SignalP"/>
    </source>
</evidence>
<keyword evidence="4" id="KW-1185">Reference proteome</keyword>
<feature type="compositionally biased region" description="Polar residues" evidence="1">
    <location>
        <begin position="91"/>
        <end position="101"/>
    </location>
</feature>